<dbReference type="SUPFAM" id="SSF109604">
    <property type="entry name" value="HD-domain/PDEase-like"/>
    <property type="match status" value="1"/>
</dbReference>
<evidence type="ECO:0000256" key="4">
    <source>
        <dbReference type="ARBA" id="ARBA00022801"/>
    </source>
</evidence>
<dbReference type="InterPro" id="IPR051094">
    <property type="entry name" value="Diverse_Catalytic_Enzymes"/>
</dbReference>
<dbReference type="Gene3D" id="1.10.3210.10">
    <property type="entry name" value="Hypothetical protein af1432"/>
    <property type="match status" value="1"/>
</dbReference>
<dbReference type="InterPro" id="IPR006674">
    <property type="entry name" value="HD_domain"/>
</dbReference>
<gene>
    <name evidence="8" type="primary">yqeK</name>
    <name evidence="8" type="ORF">ACFPTR_13000</name>
</gene>
<dbReference type="PROSITE" id="PS51831">
    <property type="entry name" value="HD"/>
    <property type="match status" value="1"/>
</dbReference>
<sequence length="195" mass="22495">MDKKIALAKVKPHLTNKRYVHTIGVLNTAVSLVEEKEIDIDIEAIRLAAIFHDYAKYRPAEELRNILQENGQDQFLHYGEEVLHAPAGAYLVRKELGITNEKILSAIFWHTTGKRNMNMYEKILYLSDYIEPNRSFPGVDEVREVAKESIDQAIVLALRNTITFLVNKRQLIFPETVHAYNDMLNQLKREDDSGE</sequence>
<comment type="catalytic activity">
    <reaction evidence="6">
        <text>P(1),P(4)-bis(5'-adenosyl) tetraphosphate + H2O = 2 ADP + 2 H(+)</text>
        <dbReference type="Rhea" id="RHEA:24252"/>
        <dbReference type="ChEBI" id="CHEBI:15377"/>
        <dbReference type="ChEBI" id="CHEBI:15378"/>
        <dbReference type="ChEBI" id="CHEBI:58141"/>
        <dbReference type="ChEBI" id="CHEBI:456216"/>
        <dbReference type="EC" id="3.6.1.41"/>
    </reaction>
</comment>
<evidence type="ECO:0000259" key="7">
    <source>
        <dbReference type="PROSITE" id="PS51831"/>
    </source>
</evidence>
<evidence type="ECO:0000256" key="5">
    <source>
        <dbReference type="ARBA" id="ARBA00023004"/>
    </source>
</evidence>
<dbReference type="SMART" id="SM00471">
    <property type="entry name" value="HDc"/>
    <property type="match status" value="1"/>
</dbReference>
<dbReference type="PANTHER" id="PTHR35795:SF1">
    <property type="entry name" value="BIS(5'-NUCLEOSYL)-TETRAPHOSPHATASE, SYMMETRICAL"/>
    <property type="match status" value="1"/>
</dbReference>
<dbReference type="InterPro" id="IPR003607">
    <property type="entry name" value="HD/PDEase_dom"/>
</dbReference>
<feature type="domain" description="HD" evidence="7">
    <location>
        <begin position="18"/>
        <end position="133"/>
    </location>
</feature>
<dbReference type="Pfam" id="PF01966">
    <property type="entry name" value="HD"/>
    <property type="match status" value="1"/>
</dbReference>
<dbReference type="RefSeq" id="WP_270898160.1">
    <property type="nucleotide sequence ID" value="NZ_JBHSPF010000068.1"/>
</dbReference>
<accession>A0ABW0U8F5</accession>
<keyword evidence="9" id="KW-1185">Reference proteome</keyword>
<dbReference type="Proteomes" id="UP001596143">
    <property type="component" value="Unassembled WGS sequence"/>
</dbReference>
<keyword evidence="5" id="KW-0408">Iron</keyword>
<reference evidence="9" key="1">
    <citation type="journal article" date="2019" name="Int. J. Syst. Evol. Microbiol.">
        <title>The Global Catalogue of Microorganisms (GCM) 10K type strain sequencing project: providing services to taxonomists for standard genome sequencing and annotation.</title>
        <authorList>
            <consortium name="The Broad Institute Genomics Platform"/>
            <consortium name="The Broad Institute Genome Sequencing Center for Infectious Disease"/>
            <person name="Wu L."/>
            <person name="Ma J."/>
        </authorList>
    </citation>
    <scope>NUCLEOTIDE SEQUENCE [LARGE SCALE GENOMIC DNA]</scope>
    <source>
        <strain evidence="9">CGMCC 1.15790</strain>
    </source>
</reference>
<dbReference type="InterPro" id="IPR005249">
    <property type="entry name" value="YqeK"/>
</dbReference>
<dbReference type="NCBIfam" id="TIGR00488">
    <property type="entry name" value="bis(5'-nucleosyl)-tetraphosphatase (symmetrical) YqeK"/>
    <property type="match status" value="1"/>
</dbReference>
<keyword evidence="2" id="KW-0479">Metal-binding</keyword>
<keyword evidence="4 8" id="KW-0378">Hydrolase</keyword>
<evidence type="ECO:0000256" key="2">
    <source>
        <dbReference type="ARBA" id="ARBA00022723"/>
    </source>
</evidence>
<evidence type="ECO:0000256" key="1">
    <source>
        <dbReference type="ARBA" id="ARBA00012506"/>
    </source>
</evidence>
<comment type="caution">
    <text evidence="8">The sequence shown here is derived from an EMBL/GenBank/DDBJ whole genome shotgun (WGS) entry which is preliminary data.</text>
</comment>
<dbReference type="EC" id="3.6.1.41" evidence="1"/>
<evidence type="ECO:0000256" key="6">
    <source>
        <dbReference type="ARBA" id="ARBA00049417"/>
    </source>
</evidence>
<organism evidence="8 9">
    <name type="scientific">Aliibacillus thermotolerans</name>
    <dbReference type="NCBI Taxonomy" id="1834418"/>
    <lineage>
        <taxon>Bacteria</taxon>
        <taxon>Bacillati</taxon>
        <taxon>Bacillota</taxon>
        <taxon>Bacilli</taxon>
        <taxon>Bacillales</taxon>
        <taxon>Bacillaceae</taxon>
        <taxon>Aliibacillus</taxon>
    </lineage>
</organism>
<dbReference type="PANTHER" id="PTHR35795">
    <property type="entry name" value="SLR1885 PROTEIN"/>
    <property type="match status" value="1"/>
</dbReference>
<evidence type="ECO:0000313" key="8">
    <source>
        <dbReference type="EMBL" id="MFC5629766.1"/>
    </source>
</evidence>
<dbReference type="CDD" id="cd00077">
    <property type="entry name" value="HDc"/>
    <property type="match status" value="1"/>
</dbReference>
<dbReference type="GO" id="GO:0008803">
    <property type="term" value="F:bis(5'-nucleosyl)-tetraphosphatase (symmetrical) activity"/>
    <property type="evidence" value="ECO:0007669"/>
    <property type="project" value="UniProtKB-EC"/>
</dbReference>
<proteinExistence type="predicted"/>
<name>A0ABW0U8F5_9BACI</name>
<keyword evidence="3" id="KW-0547">Nucleotide-binding</keyword>
<evidence type="ECO:0000313" key="9">
    <source>
        <dbReference type="Proteomes" id="UP001596143"/>
    </source>
</evidence>
<protein>
    <recommendedName>
        <fullName evidence="1">bis(5'-nucleosyl)-tetraphosphatase (symmetrical)</fullName>
        <ecNumber evidence="1">3.6.1.41</ecNumber>
    </recommendedName>
</protein>
<evidence type="ECO:0000256" key="3">
    <source>
        <dbReference type="ARBA" id="ARBA00022741"/>
    </source>
</evidence>
<dbReference type="EMBL" id="JBHSPF010000068">
    <property type="protein sequence ID" value="MFC5629766.1"/>
    <property type="molecule type" value="Genomic_DNA"/>
</dbReference>